<dbReference type="AlphaFoldDB" id="A0A1G9NI10"/>
<dbReference type="PANTHER" id="PTHR38690">
    <property type="entry name" value="PROTEASE-RELATED"/>
    <property type="match status" value="1"/>
</dbReference>
<evidence type="ECO:0000259" key="1">
    <source>
        <dbReference type="Pfam" id="PF13116"/>
    </source>
</evidence>
<feature type="domain" description="YhdP central" evidence="1">
    <location>
        <begin position="1"/>
        <end position="1259"/>
    </location>
</feature>
<dbReference type="InterPro" id="IPR011836">
    <property type="entry name" value="YhdP"/>
</dbReference>
<sequence>MSPLRLTLRWALTLAAICLALLAILVVALRLALGQVDVLRDNLETLLSARFNAEVSVAELSAGVNRLDPSAELHHLRIASRDGRDLPLLEVEHARLRLASGASLRDRVPVVEDARLRQVTVHLYQTPERTWHWPEPAELPPEFQPDTRFDLERLDFWVGALLRQRVEAEQVRLVLHGLDRDVVLEAPSLLMTGDQRRTHIEGWLHVEGQESIALEAALEVQPGQRGLADFSAALQARMDVASLVELAEVLSRNDPVRLDDAEGKAELWGRWQQGALEDVRLDLEVPRIVVSNANSTLALDDIRARGQWLRDGRNGWQAWLSREPLADDDATHGPAIPEHWHLTGEGSDWWLNTSGFELDALAAWRNRVPLPEGLVRVLDSLDPQGRISGFGVGRRNGSWQARGALHEVAVSAWQHAPGGGPIDAWVEAEDLHGTVTFVGDLDTTLDFPRLFTAPMQLDAARGVVQWDYRGERVHVDGRDLEALWRGAQVQGGFDLALGGNVPGELGLDLAFRDIDAVSTPLRDWLPVGIFGEGLNEWLELGAAGRVSAGTLSLRQPLREGIEPDDVELELALELVDGHLPFAEGWPALDDVSGRLAMDGMRLEAWVDHAESLGVVAEDGRVSLDDGTLSVLGELAGSSEAVLDYLAALPFFDLDSSDFSGSGALAGDLALELPLDDPEALRLDIEAEVDVPTLVYVPLDIRMHSVNGSLAYRHRDDQGGVDGVLGARVFGGPLRADFDTREQRVDFNGRALASGLLSWAGLEAAAPILDGVFPYAARLDLAEGASRFRFDSDLNGLTIRLPAPFGKPADRRAPLFVEADLESGTIEGELAERLRVRWREWGRSGQGQAWLEQWPASPSWPDGSGWEVDWRTSRINTDAWAEALGGLGIDGLALGEGSPDQLRVVRLATPCLDVTQRCLGSLYASAYPWSGDDWRVDVDGSLLEGRVDYRPAAGGELDVALVRLNLDALVPEEGDAEGLLDEVAVAPSPAAFPDWVGELPDGRLRVASLLREGKSFGPLTARWRASPGALQVAPLGLTLGRVSARGEIDWEASGGASLTRSRLSLDGGDLGTALERLDQPVAITNASTRVRSQLAWPGAPWQFGLDRSRGSLDIDLRDGRFRYLDSPSARLVGLLNFDNLLRRLRLDFSDVTGQGTAFDSVIGSATLYGGILETRGPVVVEAPATRFTLDGQVDLARRELDQRLGVTVPVSQNLPLAAVAAGAPVVGGALFIAHRLFGGVIDRATQIHYRVRGPWTSPQISLEGAE</sequence>
<dbReference type="Proteomes" id="UP000199107">
    <property type="component" value="Unassembled WGS sequence"/>
</dbReference>
<dbReference type="Pfam" id="PF13116">
    <property type="entry name" value="YhdP"/>
    <property type="match status" value="1"/>
</dbReference>
<dbReference type="RefSeq" id="WP_089658486.1">
    <property type="nucleotide sequence ID" value="NZ_FNGH01000007.1"/>
</dbReference>
<organism evidence="2 3">
    <name type="scientific">Franzmannia pantelleriensis</name>
    <dbReference type="NCBI Taxonomy" id="48727"/>
    <lineage>
        <taxon>Bacteria</taxon>
        <taxon>Pseudomonadati</taxon>
        <taxon>Pseudomonadota</taxon>
        <taxon>Gammaproteobacteria</taxon>
        <taxon>Oceanospirillales</taxon>
        <taxon>Halomonadaceae</taxon>
        <taxon>Franzmannia</taxon>
    </lineage>
</organism>
<dbReference type="PANTHER" id="PTHR38690:SF1">
    <property type="entry name" value="PROTEASE"/>
    <property type="match status" value="1"/>
</dbReference>
<protein>
    <submittedName>
        <fullName evidence="2">TIGR02099 family protein</fullName>
    </submittedName>
</protein>
<dbReference type="STRING" id="48727.SAMN05192555_107158"/>
<accession>A0A1G9NI10</accession>
<keyword evidence="3" id="KW-1185">Reference proteome</keyword>
<gene>
    <name evidence="2" type="ORF">SAMN05192555_107158</name>
</gene>
<dbReference type="EMBL" id="FNGH01000007">
    <property type="protein sequence ID" value="SDL86228.1"/>
    <property type="molecule type" value="Genomic_DNA"/>
</dbReference>
<name>A0A1G9NI10_9GAMM</name>
<evidence type="ECO:0000313" key="2">
    <source>
        <dbReference type="EMBL" id="SDL86228.1"/>
    </source>
</evidence>
<proteinExistence type="predicted"/>
<reference evidence="3" key="1">
    <citation type="submission" date="2016-10" db="EMBL/GenBank/DDBJ databases">
        <authorList>
            <person name="Varghese N."/>
            <person name="Submissions S."/>
        </authorList>
    </citation>
    <scope>NUCLEOTIDE SEQUENCE [LARGE SCALE GENOMIC DNA]</scope>
    <source>
        <strain evidence="3">AAP</strain>
    </source>
</reference>
<dbReference type="InterPro" id="IPR025263">
    <property type="entry name" value="YhdP_central"/>
</dbReference>
<dbReference type="OrthoDB" id="9762238at2"/>
<evidence type="ECO:0000313" key="3">
    <source>
        <dbReference type="Proteomes" id="UP000199107"/>
    </source>
</evidence>